<evidence type="ECO:0000256" key="3">
    <source>
        <dbReference type="ARBA" id="ARBA00022553"/>
    </source>
</evidence>
<accession>A0A081C2C7</accession>
<protein>
    <recommendedName>
        <fullName evidence="2">histidine kinase</fullName>
        <ecNumber evidence="2">2.7.13.3</ecNumber>
    </recommendedName>
</protein>
<dbReference type="AlphaFoldDB" id="A0A081C2C7"/>
<feature type="domain" description="PAC" evidence="12">
    <location>
        <begin position="131"/>
        <end position="183"/>
    </location>
</feature>
<dbReference type="NCBIfam" id="TIGR00229">
    <property type="entry name" value="sensory_box"/>
    <property type="match status" value="1"/>
</dbReference>
<dbReference type="Gene3D" id="3.30.565.10">
    <property type="entry name" value="Histidine kinase-like ATPase, C-terminal domain"/>
    <property type="match status" value="1"/>
</dbReference>
<dbReference type="InterPro" id="IPR003594">
    <property type="entry name" value="HATPase_dom"/>
</dbReference>
<dbReference type="InterPro" id="IPR036890">
    <property type="entry name" value="HATPase_C_sf"/>
</dbReference>
<evidence type="ECO:0000259" key="12">
    <source>
        <dbReference type="PROSITE" id="PS50113"/>
    </source>
</evidence>
<keyword evidence="6 13" id="KW-0418">Kinase</keyword>
<dbReference type="PROSITE" id="PS50113">
    <property type="entry name" value="PAC"/>
    <property type="match status" value="1"/>
</dbReference>
<dbReference type="SUPFAM" id="SSF55785">
    <property type="entry name" value="PYP-like sensor domain (PAS domain)"/>
    <property type="match status" value="1"/>
</dbReference>
<name>A0A081C2C7_VECG1</name>
<dbReference type="InterPro" id="IPR011495">
    <property type="entry name" value="Sig_transdc_His_kin_sub2_dim/P"/>
</dbReference>
<keyword evidence="5" id="KW-0547">Nucleotide-binding</keyword>
<evidence type="ECO:0000256" key="4">
    <source>
        <dbReference type="ARBA" id="ARBA00022679"/>
    </source>
</evidence>
<evidence type="ECO:0000259" key="11">
    <source>
        <dbReference type="PROSITE" id="PS50109"/>
    </source>
</evidence>
<evidence type="ECO:0000256" key="2">
    <source>
        <dbReference type="ARBA" id="ARBA00012438"/>
    </source>
</evidence>
<keyword evidence="7" id="KW-0067">ATP-binding</keyword>
<evidence type="ECO:0000256" key="6">
    <source>
        <dbReference type="ARBA" id="ARBA00022777"/>
    </source>
</evidence>
<evidence type="ECO:0000313" key="13">
    <source>
        <dbReference type="EMBL" id="GAK58732.1"/>
    </source>
</evidence>
<evidence type="ECO:0000256" key="1">
    <source>
        <dbReference type="ARBA" id="ARBA00000085"/>
    </source>
</evidence>
<evidence type="ECO:0000256" key="7">
    <source>
        <dbReference type="ARBA" id="ARBA00022840"/>
    </source>
</evidence>
<dbReference type="GO" id="GO:0004673">
    <property type="term" value="F:protein histidine kinase activity"/>
    <property type="evidence" value="ECO:0007669"/>
    <property type="project" value="UniProtKB-EC"/>
</dbReference>
<evidence type="ECO:0000313" key="14">
    <source>
        <dbReference type="Proteomes" id="UP000030661"/>
    </source>
</evidence>
<comment type="catalytic activity">
    <reaction evidence="1">
        <text>ATP + protein L-histidine = ADP + protein N-phospho-L-histidine.</text>
        <dbReference type="EC" id="2.7.13.3"/>
    </reaction>
</comment>
<keyword evidence="9" id="KW-0175">Coiled coil</keyword>
<proteinExistence type="predicted"/>
<dbReference type="InterPro" id="IPR005467">
    <property type="entry name" value="His_kinase_dom"/>
</dbReference>
<dbReference type="CDD" id="cd00130">
    <property type="entry name" value="PAS"/>
    <property type="match status" value="1"/>
</dbReference>
<dbReference type="Gene3D" id="3.30.450.20">
    <property type="entry name" value="PAS domain"/>
    <property type="match status" value="1"/>
</dbReference>
<dbReference type="STRING" id="1499967.U27_05707"/>
<keyword evidence="8" id="KW-0843">Virulence</keyword>
<keyword evidence="4" id="KW-0808">Transferase</keyword>
<dbReference type="GO" id="GO:0005524">
    <property type="term" value="F:ATP binding"/>
    <property type="evidence" value="ECO:0007669"/>
    <property type="project" value="UniProtKB-KW"/>
</dbReference>
<evidence type="ECO:0000256" key="9">
    <source>
        <dbReference type="SAM" id="Coils"/>
    </source>
</evidence>
<dbReference type="InterPro" id="IPR000700">
    <property type="entry name" value="PAS-assoc_C"/>
</dbReference>
<dbReference type="Pfam" id="PF02518">
    <property type="entry name" value="HATPase_c"/>
    <property type="match status" value="1"/>
</dbReference>
<evidence type="ECO:0000256" key="8">
    <source>
        <dbReference type="ARBA" id="ARBA00023026"/>
    </source>
</evidence>
<dbReference type="InterPro" id="IPR000014">
    <property type="entry name" value="PAS"/>
</dbReference>
<evidence type="ECO:0000256" key="5">
    <source>
        <dbReference type="ARBA" id="ARBA00022741"/>
    </source>
</evidence>
<keyword evidence="3" id="KW-0597">Phosphoprotein</keyword>
<dbReference type="InterPro" id="IPR035965">
    <property type="entry name" value="PAS-like_dom_sf"/>
</dbReference>
<dbReference type="SMART" id="SM00387">
    <property type="entry name" value="HATPase_c"/>
    <property type="match status" value="1"/>
</dbReference>
<dbReference type="eggNOG" id="COG3920">
    <property type="taxonomic scope" value="Bacteria"/>
</dbReference>
<reference evidence="13" key="1">
    <citation type="journal article" date="2015" name="PeerJ">
        <title>First genomic representation of candidate bacterial phylum KSB3 points to enhanced environmental sensing as a trigger of wastewater bulking.</title>
        <authorList>
            <person name="Sekiguchi Y."/>
            <person name="Ohashi A."/>
            <person name="Parks D.H."/>
            <person name="Yamauchi T."/>
            <person name="Tyson G.W."/>
            <person name="Hugenholtz P."/>
        </authorList>
    </citation>
    <scope>NUCLEOTIDE SEQUENCE [LARGE SCALE GENOMIC DNA]</scope>
</reference>
<feature type="domain" description="Histidine kinase" evidence="11">
    <location>
        <begin position="187"/>
        <end position="381"/>
    </location>
</feature>
<dbReference type="HOGENOM" id="CLU_000445_114_57_0"/>
<feature type="coiled-coil region" evidence="9">
    <location>
        <begin position="34"/>
        <end position="61"/>
    </location>
</feature>
<dbReference type="SUPFAM" id="SSF55874">
    <property type="entry name" value="ATPase domain of HSP90 chaperone/DNA topoisomerase II/histidine kinase"/>
    <property type="match status" value="1"/>
</dbReference>
<dbReference type="Pfam" id="PF07568">
    <property type="entry name" value="HisKA_2"/>
    <property type="match status" value="1"/>
</dbReference>
<evidence type="ECO:0000256" key="10">
    <source>
        <dbReference type="SAM" id="MobiDB-lite"/>
    </source>
</evidence>
<keyword evidence="14" id="KW-1185">Reference proteome</keyword>
<dbReference type="PANTHER" id="PTHR41523">
    <property type="entry name" value="TWO-COMPONENT SYSTEM SENSOR PROTEIN"/>
    <property type="match status" value="1"/>
</dbReference>
<dbReference type="Pfam" id="PF13426">
    <property type="entry name" value="PAS_9"/>
    <property type="match status" value="1"/>
</dbReference>
<dbReference type="PANTHER" id="PTHR41523:SF8">
    <property type="entry name" value="ETHYLENE RESPONSE SENSOR PROTEIN"/>
    <property type="match status" value="1"/>
</dbReference>
<sequence length="386" mass="44573">MNKLRQRAEAMVQGQSEGSNQFSAEEIQRTIHELRVHQIELELQNEELRRSQLEIQESRDRYADLYDFAPVGYLTVAENGQIIEANLTCAALCGIERASLLKLSISHLISSKDQDIYYRQRRTIFDTRMPQTCELRMRSKEQTTFYAHLTCAPVLDHEGNVTHIRIAITDQTRRRLVEEQLQLAMREIHHRTKNNMVVIQSLLYLQAESIQDPQVLQIFQKAQDRIHALALVHEKLYRSDLVSVNLKDYIADLASTLLKAYQINSEKITLTLNTEPILAPIDFAVSFGLILNELISNILKYAFPENRDGEISLSLHAGDRDTIELDIRDNGVGLPQDFEHRRENSLGFQLVTMFANQIHGVVEYSRREPGTEVRICFKQPCFKKRI</sequence>
<organism evidence="13">
    <name type="scientific">Vecturithrix granuli</name>
    <dbReference type="NCBI Taxonomy" id="1499967"/>
    <lineage>
        <taxon>Bacteria</taxon>
        <taxon>Candidatus Moduliflexota</taxon>
        <taxon>Candidatus Vecturitrichia</taxon>
        <taxon>Candidatus Vecturitrichales</taxon>
        <taxon>Candidatus Vecturitrichaceae</taxon>
        <taxon>Candidatus Vecturithrix</taxon>
    </lineage>
</organism>
<gene>
    <name evidence="13" type="ORF">U27_05707</name>
</gene>
<dbReference type="EC" id="2.7.13.3" evidence="2"/>
<feature type="compositionally biased region" description="Polar residues" evidence="10">
    <location>
        <begin position="13"/>
        <end position="22"/>
    </location>
</feature>
<dbReference type="EMBL" id="DF820468">
    <property type="protein sequence ID" value="GAK58732.1"/>
    <property type="molecule type" value="Genomic_DNA"/>
</dbReference>
<feature type="region of interest" description="Disordered" evidence="10">
    <location>
        <begin position="1"/>
        <end position="22"/>
    </location>
</feature>
<dbReference type="PROSITE" id="PS50109">
    <property type="entry name" value="HIS_KIN"/>
    <property type="match status" value="1"/>
</dbReference>
<dbReference type="Proteomes" id="UP000030661">
    <property type="component" value="Unassembled WGS sequence"/>
</dbReference>